<evidence type="ECO:0000313" key="1">
    <source>
        <dbReference type="EMBL" id="GAI53411.1"/>
    </source>
</evidence>
<organism evidence="1">
    <name type="scientific">marine sediment metagenome</name>
    <dbReference type="NCBI Taxonomy" id="412755"/>
    <lineage>
        <taxon>unclassified sequences</taxon>
        <taxon>metagenomes</taxon>
        <taxon>ecological metagenomes</taxon>
    </lineage>
</organism>
<proteinExistence type="predicted"/>
<protein>
    <submittedName>
        <fullName evidence="1">Uncharacterized protein</fullName>
    </submittedName>
</protein>
<name>X1QF17_9ZZZZ</name>
<sequence>MIGRRTFLKKSSLVLAGAVSMTKTAVSPPPTKHNFKLKYAPHWGLASHIREQLDRLDYYASWGFKAFEFNGLMNWSLKQAEQLRKR</sequence>
<gene>
    <name evidence="1" type="ORF">S06H3_61537</name>
</gene>
<comment type="caution">
    <text evidence="1">The sequence shown here is derived from an EMBL/GenBank/DDBJ whole genome shotgun (WGS) entry which is preliminary data.</text>
</comment>
<dbReference type="AlphaFoldDB" id="X1QF17"/>
<dbReference type="EMBL" id="BARV01040376">
    <property type="protein sequence ID" value="GAI53411.1"/>
    <property type="molecule type" value="Genomic_DNA"/>
</dbReference>
<reference evidence="1" key="1">
    <citation type="journal article" date="2014" name="Front. Microbiol.">
        <title>High frequency of phylogenetically diverse reductive dehalogenase-homologous genes in deep subseafloor sedimentary metagenomes.</title>
        <authorList>
            <person name="Kawai M."/>
            <person name="Futagami T."/>
            <person name="Toyoda A."/>
            <person name="Takaki Y."/>
            <person name="Nishi S."/>
            <person name="Hori S."/>
            <person name="Arai W."/>
            <person name="Tsubouchi T."/>
            <person name="Morono Y."/>
            <person name="Uchiyama I."/>
            <person name="Ito T."/>
            <person name="Fujiyama A."/>
            <person name="Inagaki F."/>
            <person name="Takami H."/>
        </authorList>
    </citation>
    <scope>NUCLEOTIDE SEQUENCE</scope>
    <source>
        <strain evidence="1">Expedition CK06-06</strain>
    </source>
</reference>
<feature type="non-terminal residue" evidence="1">
    <location>
        <position position="86"/>
    </location>
</feature>
<accession>X1QF17</accession>